<dbReference type="Gene3D" id="2.40.50.40">
    <property type="match status" value="1"/>
</dbReference>
<evidence type="ECO:0000256" key="1">
    <source>
        <dbReference type="SAM" id="Phobius"/>
    </source>
</evidence>
<proteinExistence type="predicted"/>
<keyword evidence="1" id="KW-1133">Transmembrane helix</keyword>
<sequence length="123" mass="14589">MGKSKKKQAKEPKEEVFHVECILAARVESMGEVADWVYFIMLGFLRVLIWCSFIWEPASGVANCQQLLKRFWQHVGTDNEDYQTGYEIHAKEGWIRQEKAQFKKKFGKEIEREQTKGDFYYSR</sequence>
<protein>
    <submittedName>
        <fullName evidence="2">Uncharacterized protein</fullName>
    </submittedName>
</protein>
<accession>A0A2H3C6X2</accession>
<dbReference type="EMBL" id="KZ293416">
    <property type="protein sequence ID" value="PBK77074.1"/>
    <property type="molecule type" value="Genomic_DNA"/>
</dbReference>
<evidence type="ECO:0000313" key="2">
    <source>
        <dbReference type="EMBL" id="PBK77074.1"/>
    </source>
</evidence>
<keyword evidence="1" id="KW-0812">Transmembrane</keyword>
<reference evidence="3" key="1">
    <citation type="journal article" date="2017" name="Nat. Ecol. Evol.">
        <title>Genome expansion and lineage-specific genetic innovations in the forest pathogenic fungi Armillaria.</title>
        <authorList>
            <person name="Sipos G."/>
            <person name="Prasanna A.N."/>
            <person name="Walter M.C."/>
            <person name="O'Connor E."/>
            <person name="Balint B."/>
            <person name="Krizsan K."/>
            <person name="Kiss B."/>
            <person name="Hess J."/>
            <person name="Varga T."/>
            <person name="Slot J."/>
            <person name="Riley R."/>
            <person name="Boka B."/>
            <person name="Rigling D."/>
            <person name="Barry K."/>
            <person name="Lee J."/>
            <person name="Mihaltcheva S."/>
            <person name="LaButti K."/>
            <person name="Lipzen A."/>
            <person name="Waldron R."/>
            <person name="Moloney N.M."/>
            <person name="Sperisen C."/>
            <person name="Kredics L."/>
            <person name="Vagvoelgyi C."/>
            <person name="Patrignani A."/>
            <person name="Fitzpatrick D."/>
            <person name="Nagy I."/>
            <person name="Doyle S."/>
            <person name="Anderson J.B."/>
            <person name="Grigoriev I.V."/>
            <person name="Gueldener U."/>
            <person name="Muensterkoetter M."/>
            <person name="Nagy L.G."/>
        </authorList>
    </citation>
    <scope>NUCLEOTIDE SEQUENCE [LARGE SCALE GENOMIC DNA]</scope>
    <source>
        <strain evidence="3">28-4</strain>
    </source>
</reference>
<keyword evidence="1" id="KW-0472">Membrane</keyword>
<evidence type="ECO:0000313" key="3">
    <source>
        <dbReference type="Proteomes" id="UP000218334"/>
    </source>
</evidence>
<dbReference type="Proteomes" id="UP000218334">
    <property type="component" value="Unassembled WGS sequence"/>
</dbReference>
<keyword evidence="3" id="KW-1185">Reference proteome</keyword>
<name>A0A2H3C6X2_9AGAR</name>
<dbReference type="AlphaFoldDB" id="A0A2H3C6X2"/>
<feature type="transmembrane region" description="Helical" evidence="1">
    <location>
        <begin position="36"/>
        <end position="55"/>
    </location>
</feature>
<gene>
    <name evidence="2" type="ORF">ARMSODRAFT_259656</name>
</gene>
<organism evidence="2 3">
    <name type="scientific">Armillaria solidipes</name>
    <dbReference type="NCBI Taxonomy" id="1076256"/>
    <lineage>
        <taxon>Eukaryota</taxon>
        <taxon>Fungi</taxon>
        <taxon>Dikarya</taxon>
        <taxon>Basidiomycota</taxon>
        <taxon>Agaricomycotina</taxon>
        <taxon>Agaricomycetes</taxon>
        <taxon>Agaricomycetidae</taxon>
        <taxon>Agaricales</taxon>
        <taxon>Marasmiineae</taxon>
        <taxon>Physalacriaceae</taxon>
        <taxon>Armillaria</taxon>
    </lineage>
</organism>